<dbReference type="Pfam" id="PF00162">
    <property type="entry name" value="PGK"/>
    <property type="match status" value="1"/>
</dbReference>
<protein>
    <recommendedName>
        <fullName evidence="5 15">Phosphoglycerate kinase</fullName>
        <ecNumber evidence="5 15">2.7.2.3</ecNumber>
    </recommendedName>
</protein>
<dbReference type="GO" id="GO:0004618">
    <property type="term" value="F:phosphoglycerate kinase activity"/>
    <property type="evidence" value="ECO:0007669"/>
    <property type="project" value="UniProtKB-EC"/>
</dbReference>
<dbReference type="GO" id="GO:0019253">
    <property type="term" value="P:reductive pentose-phosphate cycle"/>
    <property type="evidence" value="ECO:0007669"/>
    <property type="project" value="UniProtKB-KW"/>
</dbReference>
<evidence type="ECO:0000256" key="7">
    <source>
        <dbReference type="ARBA" id="ARBA00022679"/>
    </source>
</evidence>
<evidence type="ECO:0000256" key="10">
    <source>
        <dbReference type="ARBA" id="ARBA00022840"/>
    </source>
</evidence>
<comment type="similarity">
    <text evidence="3 15">Belongs to the phosphoglycerate kinase family.</text>
</comment>
<dbReference type="HAMAP" id="MF_00145">
    <property type="entry name" value="Phosphoglyc_kinase"/>
    <property type="match status" value="1"/>
</dbReference>
<dbReference type="AlphaFoldDB" id="A0A7S0PPK8"/>
<evidence type="ECO:0000256" key="11">
    <source>
        <dbReference type="ARBA" id="ARBA00022842"/>
    </source>
</evidence>
<keyword evidence="10 14" id="KW-0067">ATP-binding</keyword>
<proteinExistence type="inferred from homology"/>
<keyword evidence="9 15" id="KW-0418">Kinase</keyword>
<keyword evidence="8" id="KW-0547">Nucleotide-binding</keyword>
<evidence type="ECO:0000256" key="12">
    <source>
        <dbReference type="ARBA" id="ARBA00024331"/>
    </source>
</evidence>
<dbReference type="FunFam" id="3.40.50.1260:FF:000003">
    <property type="entry name" value="Phosphoglycerate kinase"/>
    <property type="match status" value="1"/>
</dbReference>
<dbReference type="PRINTS" id="PR00477">
    <property type="entry name" value="PHGLYCKINASE"/>
</dbReference>
<dbReference type="PANTHER" id="PTHR11406">
    <property type="entry name" value="PHOSPHOGLYCERATE KINASE"/>
    <property type="match status" value="1"/>
</dbReference>
<dbReference type="GO" id="GO:0006094">
    <property type="term" value="P:gluconeogenesis"/>
    <property type="evidence" value="ECO:0007669"/>
    <property type="project" value="TreeGrafter"/>
</dbReference>
<evidence type="ECO:0000256" key="8">
    <source>
        <dbReference type="ARBA" id="ARBA00022741"/>
    </source>
</evidence>
<dbReference type="InterPro" id="IPR015911">
    <property type="entry name" value="Phosphoglycerate_kinase_CS"/>
</dbReference>
<feature type="binding site" evidence="14">
    <location>
        <position position="247"/>
    </location>
    <ligand>
        <name>ATP</name>
        <dbReference type="ChEBI" id="CHEBI:30616"/>
    </ligand>
</feature>
<dbReference type="GO" id="GO:0005524">
    <property type="term" value="F:ATP binding"/>
    <property type="evidence" value="ECO:0007669"/>
    <property type="project" value="UniProtKB-KW"/>
</dbReference>
<reference evidence="17" key="1">
    <citation type="submission" date="2021-01" db="EMBL/GenBank/DDBJ databases">
        <authorList>
            <person name="Corre E."/>
            <person name="Pelletier E."/>
            <person name="Niang G."/>
            <person name="Scheremetjew M."/>
            <person name="Finn R."/>
            <person name="Kale V."/>
            <person name="Holt S."/>
            <person name="Cochrane G."/>
            <person name="Meng A."/>
            <person name="Brown T."/>
            <person name="Cohen L."/>
        </authorList>
    </citation>
    <scope>NUCLEOTIDE SEQUENCE</scope>
    <source>
        <strain evidence="17">Clade-D-RCC2572</strain>
    </source>
</reference>
<comment type="cofactor">
    <cofactor evidence="2">
        <name>Mg(2+)</name>
        <dbReference type="ChEBI" id="CHEBI:18420"/>
    </cofactor>
</comment>
<keyword evidence="6" id="KW-0113">Calvin cycle</keyword>
<organism evidence="17">
    <name type="scientific">Ostreococcus mediterraneus</name>
    <dbReference type="NCBI Taxonomy" id="1486918"/>
    <lineage>
        <taxon>Eukaryota</taxon>
        <taxon>Viridiplantae</taxon>
        <taxon>Chlorophyta</taxon>
        <taxon>Mamiellophyceae</taxon>
        <taxon>Mamiellales</taxon>
        <taxon>Bathycoccaceae</taxon>
        <taxon>Ostreococcus</taxon>
    </lineage>
</organism>
<evidence type="ECO:0000256" key="13">
    <source>
        <dbReference type="PIRSR" id="PIRSR000724-1"/>
    </source>
</evidence>
<evidence type="ECO:0000256" key="2">
    <source>
        <dbReference type="ARBA" id="ARBA00001946"/>
    </source>
</evidence>
<dbReference type="CDD" id="cd00318">
    <property type="entry name" value="Phosphoglycerate_kinase"/>
    <property type="match status" value="1"/>
</dbReference>
<feature type="binding site" evidence="13">
    <location>
        <begin position="104"/>
        <end position="107"/>
    </location>
    <ligand>
        <name>substrate</name>
    </ligand>
</feature>
<evidence type="ECO:0000256" key="15">
    <source>
        <dbReference type="RuleBase" id="RU000532"/>
    </source>
</evidence>
<evidence type="ECO:0000256" key="5">
    <source>
        <dbReference type="ARBA" id="ARBA00013061"/>
    </source>
</evidence>
<dbReference type="InterPro" id="IPR001576">
    <property type="entry name" value="Phosphoglycerate_kinase"/>
</dbReference>
<dbReference type="PROSITE" id="PS00111">
    <property type="entry name" value="PGLYCERATE_KINASE"/>
    <property type="match status" value="1"/>
</dbReference>
<feature type="binding site" evidence="13">
    <location>
        <position position="81"/>
    </location>
    <ligand>
        <name>(2R)-3-phosphoglycerate</name>
        <dbReference type="ChEBI" id="CHEBI:58272"/>
    </ligand>
</feature>
<dbReference type="EC" id="2.7.2.3" evidence="5 15"/>
<comment type="catalytic activity">
    <reaction evidence="1 15">
        <text>(2R)-3-phosphoglycerate + ATP = (2R)-3-phospho-glyceroyl phosphate + ADP</text>
        <dbReference type="Rhea" id="RHEA:14801"/>
        <dbReference type="ChEBI" id="CHEBI:30616"/>
        <dbReference type="ChEBI" id="CHEBI:57604"/>
        <dbReference type="ChEBI" id="CHEBI:58272"/>
        <dbReference type="ChEBI" id="CHEBI:456216"/>
        <dbReference type="EC" id="2.7.2.3"/>
    </reaction>
</comment>
<dbReference type="FunFam" id="3.40.50.1260:FF:000006">
    <property type="entry name" value="Phosphoglycerate kinase"/>
    <property type="match status" value="1"/>
</dbReference>
<evidence type="ECO:0000256" key="16">
    <source>
        <dbReference type="RuleBase" id="RU000696"/>
    </source>
</evidence>
<evidence type="ECO:0000256" key="1">
    <source>
        <dbReference type="ARBA" id="ARBA00000642"/>
    </source>
</evidence>
<evidence type="ECO:0000256" key="4">
    <source>
        <dbReference type="ARBA" id="ARBA00011245"/>
    </source>
</evidence>
<feature type="binding site" evidence="13">
    <location>
        <begin position="65"/>
        <end position="67"/>
    </location>
    <ligand>
        <name>substrate</name>
    </ligand>
</feature>
<feature type="binding site" evidence="14">
    <location>
        <begin position="395"/>
        <end position="398"/>
    </location>
    <ligand>
        <name>ATP</name>
        <dbReference type="ChEBI" id="CHEBI:30616"/>
    </ligand>
</feature>
<sequence>MASSLQTFTGFTTQQLPSARRAGAKSFRARTAHAIADATTTMKKKSVGDLTKKDLEGQTVFVRCDLNVPLDKDLNITDDTRIRAAIPTLEYLVKNGAKVLVTSHLGRPKDGPEDKFRLTPVGARLSEKLSCPVTKIDDCIGEEVTKALAGMSNGSVCLLENTRFYKEEEKNDPEFAKKLAGSATIFVNDAFGTAHRAHASTEGVTKYVKTSVAGFLLQKELDYLDGAVSNPDRPFCAIVGGSKVSSKIGVIESLLAKTDKIILGGGMIFTFYKALGKSVGGSLVEDDKIELAKELMAKAQAKGVKLLLPTDVVVADKFAADANTKTVSVDAIPDGWMGLDIGPDSVKSFQKELNECKSVIWNGPMGVFEMEAFAKGTFAIADTLANLNGITIIGGGDSVAAVEAAGLADKMSHISTGGGASLELLEGKVLPGVAALNEA</sequence>
<dbReference type="GO" id="GO:0006096">
    <property type="term" value="P:glycolytic process"/>
    <property type="evidence" value="ECO:0007669"/>
    <property type="project" value="InterPro"/>
</dbReference>
<evidence type="ECO:0000313" key="17">
    <source>
        <dbReference type="EMBL" id="CAD8589042.1"/>
    </source>
</evidence>
<dbReference type="GO" id="GO:0005829">
    <property type="term" value="C:cytosol"/>
    <property type="evidence" value="ECO:0007669"/>
    <property type="project" value="TreeGrafter"/>
</dbReference>
<accession>A0A7S0PPK8</accession>
<dbReference type="PANTHER" id="PTHR11406:SF23">
    <property type="entry name" value="PHOSPHOGLYCERATE KINASE 1, CHLOROPLASTIC-RELATED"/>
    <property type="match status" value="1"/>
</dbReference>
<gene>
    <name evidence="17" type="ORF">OMED0929_LOCUS7277</name>
</gene>
<feature type="binding site" evidence="13">
    <location>
        <position position="196"/>
    </location>
    <ligand>
        <name>(2R)-3-phosphoglycerate</name>
        <dbReference type="ChEBI" id="CHEBI:58272"/>
    </ligand>
</feature>
<dbReference type="PIRSF" id="PIRSF000724">
    <property type="entry name" value="Pgk"/>
    <property type="match status" value="1"/>
</dbReference>
<name>A0A7S0PPK8_9CHLO</name>
<dbReference type="SUPFAM" id="SSF53748">
    <property type="entry name" value="Phosphoglycerate kinase"/>
    <property type="match status" value="1"/>
</dbReference>
<comment type="subunit">
    <text evidence="4 16">Monomer.</text>
</comment>
<dbReference type="InterPro" id="IPR036043">
    <property type="entry name" value="Phosphoglycerate_kinase_sf"/>
</dbReference>
<dbReference type="GO" id="GO:0043531">
    <property type="term" value="F:ADP binding"/>
    <property type="evidence" value="ECO:0007669"/>
    <property type="project" value="TreeGrafter"/>
</dbReference>
<evidence type="ECO:0000256" key="14">
    <source>
        <dbReference type="PIRSR" id="PIRSR000724-2"/>
    </source>
</evidence>
<dbReference type="EMBL" id="HBEW01008644">
    <property type="protein sequence ID" value="CAD8589042.1"/>
    <property type="molecule type" value="Transcribed_RNA"/>
</dbReference>
<feature type="binding site" evidence="13">
    <location>
        <position position="163"/>
    </location>
    <ligand>
        <name>(2R)-3-phosphoglycerate</name>
        <dbReference type="ChEBI" id="CHEBI:58272"/>
    </ligand>
</feature>
<evidence type="ECO:0000256" key="6">
    <source>
        <dbReference type="ARBA" id="ARBA00022567"/>
    </source>
</evidence>
<dbReference type="InterPro" id="IPR015824">
    <property type="entry name" value="Phosphoglycerate_kinase_N"/>
</dbReference>
<comment type="pathway">
    <text evidence="12">Carbohydrate biosynthesis.</text>
</comment>
<evidence type="ECO:0000256" key="9">
    <source>
        <dbReference type="ARBA" id="ARBA00022777"/>
    </source>
</evidence>
<keyword evidence="7 15" id="KW-0808">Transferase</keyword>
<feature type="binding site" evidence="14">
    <location>
        <position position="369"/>
    </location>
    <ligand>
        <name>ATP</name>
        <dbReference type="ChEBI" id="CHEBI:30616"/>
    </ligand>
</feature>
<evidence type="ECO:0000256" key="3">
    <source>
        <dbReference type="ARBA" id="ARBA00008982"/>
    </source>
</evidence>
<keyword evidence="11" id="KW-0460">Magnesium</keyword>
<dbReference type="Gene3D" id="3.40.50.1260">
    <property type="entry name" value="Phosphoglycerate kinase, N-terminal domain"/>
    <property type="match status" value="2"/>
</dbReference>